<proteinExistence type="predicted"/>
<organism evidence="1 2">
    <name type="scientific">Panagrolaimus sp. ES5</name>
    <dbReference type="NCBI Taxonomy" id="591445"/>
    <lineage>
        <taxon>Eukaryota</taxon>
        <taxon>Metazoa</taxon>
        <taxon>Ecdysozoa</taxon>
        <taxon>Nematoda</taxon>
        <taxon>Chromadorea</taxon>
        <taxon>Rhabditida</taxon>
        <taxon>Tylenchina</taxon>
        <taxon>Panagrolaimomorpha</taxon>
        <taxon>Panagrolaimoidea</taxon>
        <taxon>Panagrolaimidae</taxon>
        <taxon>Panagrolaimus</taxon>
    </lineage>
</organism>
<protein>
    <submittedName>
        <fullName evidence="2">Receptor L-domain domain-containing protein</fullName>
    </submittedName>
</protein>
<evidence type="ECO:0000313" key="2">
    <source>
        <dbReference type="WBParaSite" id="ES5_v2.g14307.t1"/>
    </source>
</evidence>
<name>A0AC34FAP9_9BILA</name>
<sequence>MRISNPNLQKLSHIWITDSFVYPASLRIGKFIPLYCHYIMKKLELCQYIIWGEFEILTNSGTVEELKIKGVFRNDGFVGIEDIVAQVPNATSIEISDSIFTPTTCASLASLKHTAKISNLILQNINKAEFLKLNFLILFIIKNVSSGSKVRVDFKLYEGDHVLIQEMNGNLKLMEAINNNYIAGVLKRWDLQKSAFLRCLMH</sequence>
<dbReference type="Proteomes" id="UP000887579">
    <property type="component" value="Unplaced"/>
</dbReference>
<accession>A0AC34FAP9</accession>
<evidence type="ECO:0000313" key="1">
    <source>
        <dbReference type="Proteomes" id="UP000887579"/>
    </source>
</evidence>
<dbReference type="WBParaSite" id="ES5_v2.g14307.t1">
    <property type="protein sequence ID" value="ES5_v2.g14307.t1"/>
    <property type="gene ID" value="ES5_v2.g14307"/>
</dbReference>
<reference evidence="2" key="1">
    <citation type="submission" date="2022-11" db="UniProtKB">
        <authorList>
            <consortium name="WormBaseParasite"/>
        </authorList>
    </citation>
    <scope>IDENTIFICATION</scope>
</reference>